<dbReference type="EMBL" id="JAPTHD010000001">
    <property type="protein sequence ID" value="MDV5822472.1"/>
    <property type="molecule type" value="Genomic_DNA"/>
</dbReference>
<dbReference type="Pfam" id="PF01575">
    <property type="entry name" value="MaoC_dehydratas"/>
    <property type="match status" value="1"/>
</dbReference>
<dbReference type="Gene3D" id="3.10.129.10">
    <property type="entry name" value="Hotdog Thioesterase"/>
    <property type="match status" value="1"/>
</dbReference>
<dbReference type="InterPro" id="IPR029069">
    <property type="entry name" value="HotDog_dom_sf"/>
</dbReference>
<dbReference type="InterPro" id="IPR002539">
    <property type="entry name" value="MaoC-like_dom"/>
</dbReference>
<dbReference type="RefSeq" id="WP_228166550.1">
    <property type="nucleotide sequence ID" value="NZ_JAPTHD010000001.1"/>
</dbReference>
<feature type="domain" description="MaoC-like" evidence="1">
    <location>
        <begin position="14"/>
        <end position="131"/>
    </location>
</feature>
<evidence type="ECO:0000313" key="2">
    <source>
        <dbReference type="EMBL" id="MDV5822472.1"/>
    </source>
</evidence>
<protein>
    <submittedName>
        <fullName evidence="2">MaoC family dehydratase</fullName>
    </submittedName>
</protein>
<dbReference type="Proteomes" id="UP001185984">
    <property type="component" value="Unassembled WGS sequence"/>
</dbReference>
<sequence length="159" mass="17614">MAQDILYFEDLQVGDSFAFGPLTVTRDEVIAFASEFDAQPFHLSDEAAAQTHFGTIPASGWHTTALFMKMFVAEMQKNPARQAASLGAMGVDELRWLRPVRPGDTLRGTNEVIDTKISKSRPEMGIVRNKVTIFNQHDEPVMTMIPIAMWRTRAGASAA</sequence>
<accession>A0ABU3ZSH1</accession>
<dbReference type="PANTHER" id="PTHR43664">
    <property type="entry name" value="MONOAMINE OXIDASE-RELATED"/>
    <property type="match status" value="1"/>
</dbReference>
<organism evidence="2 3">
    <name type="scientific">Sphingobium naphthae</name>
    <dbReference type="NCBI Taxonomy" id="1886786"/>
    <lineage>
        <taxon>Bacteria</taxon>
        <taxon>Pseudomonadati</taxon>
        <taxon>Pseudomonadota</taxon>
        <taxon>Alphaproteobacteria</taxon>
        <taxon>Sphingomonadales</taxon>
        <taxon>Sphingomonadaceae</taxon>
        <taxon>Sphingobium</taxon>
    </lineage>
</organism>
<dbReference type="SUPFAM" id="SSF54637">
    <property type="entry name" value="Thioesterase/thiol ester dehydrase-isomerase"/>
    <property type="match status" value="1"/>
</dbReference>
<name>A0ABU3ZSH1_9SPHN</name>
<comment type="caution">
    <text evidence="2">The sequence shown here is derived from an EMBL/GenBank/DDBJ whole genome shotgun (WGS) entry which is preliminary data.</text>
</comment>
<dbReference type="PANTHER" id="PTHR43664:SF1">
    <property type="entry name" value="BETA-METHYLMALYL-COA DEHYDRATASE"/>
    <property type="match status" value="1"/>
</dbReference>
<dbReference type="CDD" id="cd03454">
    <property type="entry name" value="YdeM"/>
    <property type="match status" value="1"/>
</dbReference>
<proteinExistence type="predicted"/>
<reference evidence="3" key="1">
    <citation type="journal article" date="2022" name="J Environ Chem Eng">
        <title>Biodegradation of petroleum oil using a constructed nonpathogenic and heavy metal-tolerant bacterial consortium isolated from marine sponges.</title>
        <authorList>
            <person name="Dechsakulwatana C."/>
            <person name="Rungsihiranrut A."/>
            <person name="Muangchinda C."/>
            <person name="Ningthoujam R."/>
            <person name="Klankeo P."/>
            <person name="Pinyakong O."/>
        </authorList>
    </citation>
    <scope>NUCLEOTIDE SEQUENCE [LARGE SCALE GENOMIC DNA]</scope>
    <source>
        <strain evidence="3">MO2-4</strain>
    </source>
</reference>
<evidence type="ECO:0000259" key="1">
    <source>
        <dbReference type="Pfam" id="PF01575"/>
    </source>
</evidence>
<keyword evidence="3" id="KW-1185">Reference proteome</keyword>
<evidence type="ECO:0000313" key="3">
    <source>
        <dbReference type="Proteomes" id="UP001185984"/>
    </source>
</evidence>
<gene>
    <name evidence="2" type="ORF">O0R41_02495</name>
</gene>
<dbReference type="InterPro" id="IPR052342">
    <property type="entry name" value="MCH/BMMD"/>
</dbReference>